<dbReference type="InterPro" id="IPR002142">
    <property type="entry name" value="Peptidase_S49"/>
</dbReference>
<comment type="similarity">
    <text evidence="1">Belongs to the peptidase S49 family.</text>
</comment>
<dbReference type="NCBIfam" id="TIGR00706">
    <property type="entry name" value="SppA_dom"/>
    <property type="match status" value="1"/>
</dbReference>
<dbReference type="AlphaFoldDB" id="A0A9D0Z7S3"/>
<dbReference type="GO" id="GO:0008236">
    <property type="term" value="F:serine-type peptidase activity"/>
    <property type="evidence" value="ECO:0007669"/>
    <property type="project" value="UniProtKB-KW"/>
</dbReference>
<dbReference type="EMBL" id="DVFJ01000004">
    <property type="protein sequence ID" value="HIQ70766.1"/>
    <property type="molecule type" value="Genomic_DNA"/>
</dbReference>
<evidence type="ECO:0000256" key="1">
    <source>
        <dbReference type="ARBA" id="ARBA00008683"/>
    </source>
</evidence>
<evidence type="ECO:0000256" key="4">
    <source>
        <dbReference type="ARBA" id="ARBA00022825"/>
    </source>
</evidence>
<evidence type="ECO:0000259" key="6">
    <source>
        <dbReference type="Pfam" id="PF01343"/>
    </source>
</evidence>
<organism evidence="7 8">
    <name type="scientific">Candidatus Onthenecus intestinigallinarum</name>
    <dbReference type="NCBI Taxonomy" id="2840875"/>
    <lineage>
        <taxon>Bacteria</taxon>
        <taxon>Bacillati</taxon>
        <taxon>Bacillota</taxon>
        <taxon>Clostridia</taxon>
        <taxon>Eubacteriales</taxon>
        <taxon>Candidatus Onthenecus</taxon>
    </lineage>
</organism>
<protein>
    <submittedName>
        <fullName evidence="7">Signal peptide peptidase SppA</fullName>
    </submittedName>
</protein>
<keyword evidence="2" id="KW-0645">Protease</keyword>
<evidence type="ECO:0000313" key="7">
    <source>
        <dbReference type="EMBL" id="HIQ70766.1"/>
    </source>
</evidence>
<dbReference type="PANTHER" id="PTHR42987">
    <property type="entry name" value="PEPTIDASE S49"/>
    <property type="match status" value="1"/>
</dbReference>
<keyword evidence="5" id="KW-0732">Signal</keyword>
<dbReference type="PANTHER" id="PTHR42987:SF4">
    <property type="entry name" value="PROTEASE SOHB-RELATED"/>
    <property type="match status" value="1"/>
</dbReference>
<dbReference type="Proteomes" id="UP000886887">
    <property type="component" value="Unassembled WGS sequence"/>
</dbReference>
<sequence length="302" mass="33624">MLKKVVALCVALCLSLSAGSALAGKPYVARIIVEDEISEYSYYYDHVGVLAALDELMEDRDNRALLLYLNTPGGSMYEVDELYAKLMAYRETTGRPVYAFAAQAALSGGMYVAMAADRFMAARMSDLGSIGVIYTLTSEAGLYEKLGIESYIVASGENKAFGWPELTDEQRAFLQESVDEAFDVFVQIICEARDLTREEVLAFADGRTFTAKKALEYGLIDAVMTYDEAVDALYAAAGLDDAPLVDYPVYDEEAWDEWDDMDWIQDEEDNLLDWIEERLTRGVRQDGLMALARPALREAVAR</sequence>
<dbReference type="CDD" id="cd07023">
    <property type="entry name" value="S49_Sppa_N_C"/>
    <property type="match status" value="1"/>
</dbReference>
<dbReference type="InterPro" id="IPR029045">
    <property type="entry name" value="ClpP/crotonase-like_dom_sf"/>
</dbReference>
<dbReference type="Gene3D" id="6.20.330.10">
    <property type="match status" value="1"/>
</dbReference>
<dbReference type="Pfam" id="PF01343">
    <property type="entry name" value="Peptidase_S49"/>
    <property type="match status" value="1"/>
</dbReference>
<accession>A0A9D0Z7S3</accession>
<evidence type="ECO:0000256" key="3">
    <source>
        <dbReference type="ARBA" id="ARBA00022801"/>
    </source>
</evidence>
<evidence type="ECO:0000256" key="5">
    <source>
        <dbReference type="SAM" id="SignalP"/>
    </source>
</evidence>
<evidence type="ECO:0000313" key="8">
    <source>
        <dbReference type="Proteomes" id="UP000886887"/>
    </source>
</evidence>
<keyword evidence="4" id="KW-0720">Serine protease</keyword>
<feature type="signal peptide" evidence="5">
    <location>
        <begin position="1"/>
        <end position="23"/>
    </location>
</feature>
<proteinExistence type="inferred from homology"/>
<reference evidence="7" key="2">
    <citation type="journal article" date="2021" name="PeerJ">
        <title>Extensive microbial diversity within the chicken gut microbiome revealed by metagenomics and culture.</title>
        <authorList>
            <person name="Gilroy R."/>
            <person name="Ravi A."/>
            <person name="Getino M."/>
            <person name="Pursley I."/>
            <person name="Horton D.L."/>
            <person name="Alikhan N.F."/>
            <person name="Baker D."/>
            <person name="Gharbi K."/>
            <person name="Hall N."/>
            <person name="Watson M."/>
            <person name="Adriaenssens E.M."/>
            <person name="Foster-Nyarko E."/>
            <person name="Jarju S."/>
            <person name="Secka A."/>
            <person name="Antonio M."/>
            <person name="Oren A."/>
            <person name="Chaudhuri R.R."/>
            <person name="La Ragione R."/>
            <person name="Hildebrand F."/>
            <person name="Pallen M.J."/>
        </authorList>
    </citation>
    <scope>NUCLEOTIDE SEQUENCE</scope>
    <source>
        <strain evidence="7">ChiSxjej2B14-6234</strain>
    </source>
</reference>
<dbReference type="InterPro" id="IPR004635">
    <property type="entry name" value="Pept_S49_SppA"/>
</dbReference>
<name>A0A9D0Z7S3_9FIRM</name>
<dbReference type="Gene3D" id="3.90.226.10">
    <property type="entry name" value="2-enoyl-CoA Hydratase, Chain A, domain 1"/>
    <property type="match status" value="1"/>
</dbReference>
<dbReference type="SUPFAM" id="SSF52096">
    <property type="entry name" value="ClpP/crotonase"/>
    <property type="match status" value="1"/>
</dbReference>
<reference evidence="7" key="1">
    <citation type="submission" date="2020-10" db="EMBL/GenBank/DDBJ databases">
        <authorList>
            <person name="Gilroy R."/>
        </authorList>
    </citation>
    <scope>NUCLEOTIDE SEQUENCE</scope>
    <source>
        <strain evidence="7">ChiSxjej2B14-6234</strain>
    </source>
</reference>
<comment type="caution">
    <text evidence="7">The sequence shown here is derived from an EMBL/GenBank/DDBJ whole genome shotgun (WGS) entry which is preliminary data.</text>
</comment>
<dbReference type="InterPro" id="IPR047272">
    <property type="entry name" value="S49_SppA_C"/>
</dbReference>
<dbReference type="GO" id="GO:0006508">
    <property type="term" value="P:proteolysis"/>
    <property type="evidence" value="ECO:0007669"/>
    <property type="project" value="UniProtKB-KW"/>
</dbReference>
<feature type="chain" id="PRO_5038514975" evidence="5">
    <location>
        <begin position="24"/>
        <end position="302"/>
    </location>
</feature>
<gene>
    <name evidence="7" type="primary">sppA</name>
    <name evidence="7" type="ORF">IAB73_00905</name>
</gene>
<keyword evidence="3" id="KW-0378">Hydrolase</keyword>
<evidence type="ECO:0000256" key="2">
    <source>
        <dbReference type="ARBA" id="ARBA00022670"/>
    </source>
</evidence>
<feature type="domain" description="Peptidase S49" evidence="6">
    <location>
        <begin position="93"/>
        <end position="239"/>
    </location>
</feature>